<name>A0A0E3RGF1_METMZ</name>
<dbReference type="AlphaFoldDB" id="A0A0E3RGF1"/>
<dbReference type="Proteomes" id="UP000033097">
    <property type="component" value="Chromosome"/>
</dbReference>
<keyword evidence="2" id="KW-0472">Membrane</keyword>
<dbReference type="GO" id="GO:0005524">
    <property type="term" value="F:ATP binding"/>
    <property type="evidence" value="ECO:0007669"/>
    <property type="project" value="UniProtKB-KW"/>
</dbReference>
<evidence type="ECO:0000256" key="1">
    <source>
        <dbReference type="SAM" id="MobiDB-lite"/>
    </source>
</evidence>
<protein>
    <submittedName>
        <fullName evidence="3">Phosphate transport ATP-binding protein PstB</fullName>
    </submittedName>
</protein>
<feature type="transmembrane region" description="Helical" evidence="2">
    <location>
        <begin position="54"/>
        <end position="75"/>
    </location>
</feature>
<evidence type="ECO:0000256" key="2">
    <source>
        <dbReference type="SAM" id="Phobius"/>
    </source>
</evidence>
<sequence length="144" mass="16465">MFSRNYKEKTIESALFSVSALKVVILFLICLFLFRNSLLLFKETSLLDFLTGKFWYPTPVNRQFGLLLLFFGSLIGPSGCGKSTSIRCLNRMNDLIKNCRVEGEIPIEGCLRSAPTWNETSDRLESFQNPREKSTEDYITGRFG</sequence>
<keyword evidence="2" id="KW-1133">Transmembrane helix</keyword>
<accession>A0A0E3RGF1</accession>
<gene>
    <name evidence="3" type="ORF">MSMAS_0733</name>
</gene>
<reference evidence="3 4" key="1">
    <citation type="submission" date="2014-07" db="EMBL/GenBank/DDBJ databases">
        <title>Methanogenic archaea and the global carbon cycle.</title>
        <authorList>
            <person name="Henriksen J.R."/>
            <person name="Luke J."/>
            <person name="Reinhart S."/>
            <person name="Benedict M.N."/>
            <person name="Youngblut N.D."/>
            <person name="Metcalf M.E."/>
            <person name="Whitaker R.J."/>
            <person name="Metcalf W.W."/>
        </authorList>
    </citation>
    <scope>NUCLEOTIDE SEQUENCE [LARGE SCALE GENOMIC DNA]</scope>
    <source>
        <strain evidence="3 4">S-6</strain>
    </source>
</reference>
<dbReference type="STRING" id="213585.MSMAS_0733"/>
<feature type="region of interest" description="Disordered" evidence="1">
    <location>
        <begin position="125"/>
        <end position="144"/>
    </location>
</feature>
<dbReference type="PATRIC" id="fig|213585.10.peg.909"/>
<dbReference type="InterPro" id="IPR027417">
    <property type="entry name" value="P-loop_NTPase"/>
</dbReference>
<keyword evidence="2" id="KW-0812">Transmembrane</keyword>
<feature type="transmembrane region" description="Helical" evidence="2">
    <location>
        <begin position="12"/>
        <end position="34"/>
    </location>
</feature>
<dbReference type="HOGENOM" id="CLU_1792143_0_0_2"/>
<keyword evidence="3" id="KW-0067">ATP-binding</keyword>
<proteinExistence type="predicted"/>
<dbReference type="SUPFAM" id="SSF53795">
    <property type="entry name" value="PEP carboxykinase-like"/>
    <property type="match status" value="1"/>
</dbReference>
<dbReference type="Gene3D" id="3.40.50.300">
    <property type="entry name" value="P-loop containing nucleotide triphosphate hydrolases"/>
    <property type="match status" value="1"/>
</dbReference>
<dbReference type="KEGG" id="mmj:MSMAS_0733"/>
<feature type="compositionally biased region" description="Basic and acidic residues" evidence="1">
    <location>
        <begin position="125"/>
        <end position="136"/>
    </location>
</feature>
<dbReference type="EMBL" id="CP009512">
    <property type="protein sequence ID" value="AKB63929.1"/>
    <property type="molecule type" value="Genomic_DNA"/>
</dbReference>
<keyword evidence="3" id="KW-0547">Nucleotide-binding</keyword>
<evidence type="ECO:0000313" key="4">
    <source>
        <dbReference type="Proteomes" id="UP000033097"/>
    </source>
</evidence>
<evidence type="ECO:0000313" key="3">
    <source>
        <dbReference type="EMBL" id="AKB63929.1"/>
    </source>
</evidence>
<organism evidence="3 4">
    <name type="scientific">Methanosarcina mazei S-6</name>
    <dbReference type="NCBI Taxonomy" id="213585"/>
    <lineage>
        <taxon>Archaea</taxon>
        <taxon>Methanobacteriati</taxon>
        <taxon>Methanobacteriota</taxon>
        <taxon>Stenosarchaea group</taxon>
        <taxon>Methanomicrobia</taxon>
        <taxon>Methanosarcinales</taxon>
        <taxon>Methanosarcinaceae</taxon>
        <taxon>Methanosarcina</taxon>
    </lineage>
</organism>